<evidence type="ECO:0000313" key="14">
    <source>
        <dbReference type="Proteomes" id="UP000095594"/>
    </source>
</evidence>
<dbReference type="OrthoDB" id="9782003at2"/>
<comment type="subcellular location">
    <subcellularLocation>
        <location evidence="2">Membrane</location>
        <topology evidence="2">Multi-pass membrane protein</topology>
    </subcellularLocation>
</comment>
<dbReference type="SUPFAM" id="SSF50156">
    <property type="entry name" value="PDZ domain-like"/>
    <property type="match status" value="1"/>
</dbReference>
<dbReference type="InterPro" id="IPR036034">
    <property type="entry name" value="PDZ_sf"/>
</dbReference>
<dbReference type="AlphaFoldDB" id="A0A173Z0A7"/>
<keyword evidence="5 11" id="KW-0812">Transmembrane</keyword>
<proteinExistence type="inferred from homology"/>
<accession>A0A173Z0A7</accession>
<comment type="similarity">
    <text evidence="3">Belongs to the peptidase M50B family.</text>
</comment>
<dbReference type="GO" id="GO:0016020">
    <property type="term" value="C:membrane"/>
    <property type="evidence" value="ECO:0007669"/>
    <property type="project" value="UniProtKB-SubCell"/>
</dbReference>
<keyword evidence="8 11" id="KW-1133">Transmembrane helix</keyword>
<dbReference type="Proteomes" id="UP000095594">
    <property type="component" value="Unassembled WGS sequence"/>
</dbReference>
<dbReference type="PANTHER" id="PTHR42837:SF2">
    <property type="entry name" value="MEMBRANE METALLOPROTEASE ARASP2, CHLOROPLASTIC-RELATED"/>
    <property type="match status" value="1"/>
</dbReference>
<evidence type="ECO:0000259" key="12">
    <source>
        <dbReference type="PROSITE" id="PS50106"/>
    </source>
</evidence>
<comment type="cofactor">
    <cofactor evidence="1">
        <name>Zn(2+)</name>
        <dbReference type="ChEBI" id="CHEBI:29105"/>
    </cofactor>
</comment>
<dbReference type="RefSeq" id="WP_055263328.1">
    <property type="nucleotide sequence ID" value="NZ_CABIXQ010000002.1"/>
</dbReference>
<dbReference type="Pfam" id="PF02163">
    <property type="entry name" value="Peptidase_M50"/>
    <property type="match status" value="1"/>
</dbReference>
<dbReference type="Pfam" id="PF17820">
    <property type="entry name" value="PDZ_6"/>
    <property type="match status" value="1"/>
</dbReference>
<dbReference type="GO" id="GO:0006508">
    <property type="term" value="P:proteolysis"/>
    <property type="evidence" value="ECO:0007669"/>
    <property type="project" value="UniProtKB-KW"/>
</dbReference>
<evidence type="ECO:0000256" key="1">
    <source>
        <dbReference type="ARBA" id="ARBA00001947"/>
    </source>
</evidence>
<dbReference type="CDD" id="cd23081">
    <property type="entry name" value="cpPDZ_EcRseP-like"/>
    <property type="match status" value="1"/>
</dbReference>
<evidence type="ECO:0000256" key="4">
    <source>
        <dbReference type="ARBA" id="ARBA00022670"/>
    </source>
</evidence>
<keyword evidence="9 13" id="KW-0482">Metalloprotease</keyword>
<dbReference type="CDD" id="cd06163">
    <property type="entry name" value="S2P-M50_PDZ_RseP-like"/>
    <property type="match status" value="1"/>
</dbReference>
<keyword evidence="4 13" id="KW-0645">Protease</keyword>
<dbReference type="InterPro" id="IPR001478">
    <property type="entry name" value="PDZ"/>
</dbReference>
<evidence type="ECO:0000256" key="7">
    <source>
        <dbReference type="ARBA" id="ARBA00022833"/>
    </source>
</evidence>
<dbReference type="SMART" id="SM00228">
    <property type="entry name" value="PDZ"/>
    <property type="match status" value="1"/>
</dbReference>
<evidence type="ECO:0000256" key="3">
    <source>
        <dbReference type="ARBA" id="ARBA00007931"/>
    </source>
</evidence>
<dbReference type="PANTHER" id="PTHR42837">
    <property type="entry name" value="REGULATOR OF SIGMA-E PROTEASE RSEP"/>
    <property type="match status" value="1"/>
</dbReference>
<evidence type="ECO:0000256" key="2">
    <source>
        <dbReference type="ARBA" id="ARBA00004141"/>
    </source>
</evidence>
<keyword evidence="6 13" id="KW-0378">Hydrolase</keyword>
<dbReference type="InterPro" id="IPR041489">
    <property type="entry name" value="PDZ_6"/>
</dbReference>
<evidence type="ECO:0000256" key="10">
    <source>
        <dbReference type="ARBA" id="ARBA00023136"/>
    </source>
</evidence>
<dbReference type="InterPro" id="IPR004387">
    <property type="entry name" value="Pept_M50_Zn"/>
</dbReference>
<organism evidence="13 14">
    <name type="scientific">Clostridium disporicum</name>
    <dbReference type="NCBI Taxonomy" id="84024"/>
    <lineage>
        <taxon>Bacteria</taxon>
        <taxon>Bacillati</taxon>
        <taxon>Bacillota</taxon>
        <taxon>Clostridia</taxon>
        <taxon>Eubacteriales</taxon>
        <taxon>Clostridiaceae</taxon>
        <taxon>Clostridium</taxon>
    </lineage>
</organism>
<evidence type="ECO:0000256" key="8">
    <source>
        <dbReference type="ARBA" id="ARBA00022989"/>
    </source>
</evidence>
<feature type="domain" description="PDZ" evidence="12">
    <location>
        <begin position="120"/>
        <end position="185"/>
    </location>
</feature>
<feature type="transmembrane region" description="Helical" evidence="11">
    <location>
        <begin position="262"/>
        <end position="282"/>
    </location>
</feature>
<evidence type="ECO:0000256" key="11">
    <source>
        <dbReference type="SAM" id="Phobius"/>
    </source>
</evidence>
<dbReference type="InterPro" id="IPR008915">
    <property type="entry name" value="Peptidase_M50"/>
</dbReference>
<protein>
    <submittedName>
        <fullName evidence="13">RIP metalloprotease RasP</fullName>
        <ecNumber evidence="13">3.4.24.-</ecNumber>
    </submittedName>
</protein>
<keyword evidence="7" id="KW-0862">Zinc</keyword>
<feature type="transmembrane region" description="Helical" evidence="11">
    <location>
        <begin position="88"/>
        <end position="111"/>
    </location>
</feature>
<evidence type="ECO:0000256" key="5">
    <source>
        <dbReference type="ARBA" id="ARBA00022692"/>
    </source>
</evidence>
<dbReference type="EC" id="3.4.24.-" evidence="13"/>
<dbReference type="PROSITE" id="PS50106">
    <property type="entry name" value="PDZ"/>
    <property type="match status" value="1"/>
</dbReference>
<reference evidence="13 14" key="1">
    <citation type="submission" date="2015-09" db="EMBL/GenBank/DDBJ databases">
        <authorList>
            <consortium name="Pathogen Informatics"/>
        </authorList>
    </citation>
    <scope>NUCLEOTIDE SEQUENCE [LARGE SCALE GENOMIC DNA]</scope>
    <source>
        <strain evidence="13 14">2789STDY5834856</strain>
    </source>
</reference>
<keyword evidence="10 11" id="KW-0472">Membrane</keyword>
<feature type="transmembrane region" description="Helical" evidence="11">
    <location>
        <begin position="309"/>
        <end position="330"/>
    </location>
</feature>
<dbReference type="GO" id="GO:0004222">
    <property type="term" value="F:metalloendopeptidase activity"/>
    <property type="evidence" value="ECO:0007669"/>
    <property type="project" value="InterPro"/>
</dbReference>
<evidence type="ECO:0000256" key="6">
    <source>
        <dbReference type="ARBA" id="ARBA00022801"/>
    </source>
</evidence>
<evidence type="ECO:0000313" key="13">
    <source>
        <dbReference type="EMBL" id="CUN69901.1"/>
    </source>
</evidence>
<dbReference type="EMBL" id="CYZX01000002">
    <property type="protein sequence ID" value="CUN69901.1"/>
    <property type="molecule type" value="Genomic_DNA"/>
</dbReference>
<gene>
    <name evidence="13" type="primary">rasP</name>
    <name evidence="13" type="ORF">ERS852471_00361</name>
</gene>
<dbReference type="Gene3D" id="2.30.42.10">
    <property type="match status" value="1"/>
</dbReference>
<sequence length="339" mass="37226">MYIIAAILGFSLLIIVHELGHFIMAKVNGIKVEEFSIGMGPEIFSHKGKETQYSLRLFPIGGYVKMLGEEEVVDDERSFSSKSPLRRISVIIAGAIMNILFALVIFTVFFFNRGFSTQTVSKVVENSPALESGLQAGDTILKINGSRVFTPSDVSIEIQLSKGDNVNLLVDRNGEKVDLSITPRLVEENGSQIYQIGFYYSAVENPTIGQAIKATFNETISLVGQTYKSLKLLVTGKLNFKTDVGGPVTIIKISGQAAKNGLYTLAYFLAFISINLAVFNLLPFPALDGGWTVILLIELITRRKVPDKIVGAVNYVGFMILIGFMIIVTLKDIIFPVKL</sequence>
<evidence type="ECO:0000256" key="9">
    <source>
        <dbReference type="ARBA" id="ARBA00023049"/>
    </source>
</evidence>
<name>A0A173Z0A7_9CLOT</name>